<organism evidence="2 3">
    <name type="scientific">Paramormyrops kingsleyae</name>
    <dbReference type="NCBI Taxonomy" id="1676925"/>
    <lineage>
        <taxon>Eukaryota</taxon>
        <taxon>Metazoa</taxon>
        <taxon>Chordata</taxon>
        <taxon>Craniata</taxon>
        <taxon>Vertebrata</taxon>
        <taxon>Euteleostomi</taxon>
        <taxon>Actinopterygii</taxon>
        <taxon>Neopterygii</taxon>
        <taxon>Teleostei</taxon>
        <taxon>Osteoglossocephala</taxon>
        <taxon>Osteoglossomorpha</taxon>
        <taxon>Osteoglossiformes</taxon>
        <taxon>Mormyridae</taxon>
        <taxon>Paramormyrops</taxon>
    </lineage>
</organism>
<proteinExistence type="predicted"/>
<feature type="domain" description="DUF4549" evidence="1">
    <location>
        <begin position="1"/>
        <end position="98"/>
    </location>
</feature>
<protein>
    <submittedName>
        <fullName evidence="2">Coiled-coil domain containing 162</fullName>
    </submittedName>
</protein>
<evidence type="ECO:0000313" key="2">
    <source>
        <dbReference type="Ensembl" id="ENSPKIP00000040593.1"/>
    </source>
</evidence>
<evidence type="ECO:0000259" key="1">
    <source>
        <dbReference type="Pfam" id="PF15082"/>
    </source>
</evidence>
<dbReference type="PANTHER" id="PTHR33331:SF13">
    <property type="entry name" value="COILED-COIL DOMAIN CONTAINING 162"/>
    <property type="match status" value="1"/>
</dbReference>
<accession>A0A3B3TDU4</accession>
<sequence length="98" mass="11692">SIPIPKDISYFRLEREQVLKKGLQVPGARHLISQAEVIQGELESCLSREYTPENLPLLLHQFYADRCYHLALCKYLHMLRWRRFCRHASVIEMLYPTY</sequence>
<dbReference type="PANTHER" id="PTHR33331">
    <property type="entry name" value="COILED-COIL DOMAIN-CONTAINING PROTEIN 162"/>
    <property type="match status" value="1"/>
</dbReference>
<evidence type="ECO:0000313" key="3">
    <source>
        <dbReference type="Proteomes" id="UP000261540"/>
    </source>
</evidence>
<keyword evidence="3" id="KW-1185">Reference proteome</keyword>
<dbReference type="InterPro" id="IPR040401">
    <property type="entry name" value="CCDC162"/>
</dbReference>
<dbReference type="GeneTree" id="ENSGT00390000007445"/>
<dbReference type="Pfam" id="PF15082">
    <property type="entry name" value="DUF4549"/>
    <property type="match status" value="1"/>
</dbReference>
<name>A0A3B3TDU4_9TELE</name>
<dbReference type="AlphaFoldDB" id="A0A3B3TDU4"/>
<reference evidence="2" key="2">
    <citation type="submission" date="2025-09" db="UniProtKB">
        <authorList>
            <consortium name="Ensembl"/>
        </authorList>
    </citation>
    <scope>IDENTIFICATION</scope>
</reference>
<dbReference type="Ensembl" id="ENSPKIT00000021614.1">
    <property type="protein sequence ID" value="ENSPKIP00000040593.1"/>
    <property type="gene ID" value="ENSPKIG00000017493.1"/>
</dbReference>
<dbReference type="InterPro" id="IPR029376">
    <property type="entry name" value="DUF4549"/>
</dbReference>
<dbReference type="Proteomes" id="UP000261540">
    <property type="component" value="Unplaced"/>
</dbReference>
<reference evidence="2" key="1">
    <citation type="submission" date="2025-08" db="UniProtKB">
        <authorList>
            <consortium name="Ensembl"/>
        </authorList>
    </citation>
    <scope>IDENTIFICATION</scope>
</reference>